<dbReference type="Gene3D" id="1.10.10.10">
    <property type="entry name" value="Winged helix-like DNA-binding domain superfamily/Winged helix DNA-binding domain"/>
    <property type="match status" value="1"/>
</dbReference>
<dbReference type="PANTHER" id="PTHR44846:SF4">
    <property type="entry name" value="HTH GNTR-TYPE DOMAIN-CONTAINING PROTEIN"/>
    <property type="match status" value="1"/>
</dbReference>
<dbReference type="InterPro" id="IPR000524">
    <property type="entry name" value="Tscrpt_reg_HTH_GntR"/>
</dbReference>
<dbReference type="GO" id="GO:0003700">
    <property type="term" value="F:DNA-binding transcription factor activity"/>
    <property type="evidence" value="ECO:0007669"/>
    <property type="project" value="InterPro"/>
</dbReference>
<dbReference type="InterPro" id="IPR050679">
    <property type="entry name" value="Bact_HTH_transcr_reg"/>
</dbReference>
<sequence length="237" mass="28015">MKKREFVIQDLLSKIYQEQFKEGKLPNQRTMAQSYQVSRYTIQEAIKTLEEIGIIETIQGSGMYVKKQFQMNPLIFNTLTRTPYERISSKFLSLEKKKSTPEEEQIFQLDSSEDIWTFERVRIVDYKIEQIECSKMPVSMFPDLNEKIIEQSIQEYVLSKKYSISHYITSYSPTLLTKKQSELLMSKRNTPAMRIENRCLLKNGKVYEYSELTAIDYTCTYITPFNKKGHQARRTTI</sequence>
<accession>A0A1R4JKU6</accession>
<dbReference type="SUPFAM" id="SSF46785">
    <property type="entry name" value="Winged helix' DNA-binding domain"/>
    <property type="match status" value="1"/>
</dbReference>
<dbReference type="SMART" id="SM00866">
    <property type="entry name" value="UTRA"/>
    <property type="match status" value="1"/>
</dbReference>
<dbReference type="Gene3D" id="3.40.1410.10">
    <property type="entry name" value="Chorismate lyase-like"/>
    <property type="match status" value="1"/>
</dbReference>
<evidence type="ECO:0000313" key="5">
    <source>
        <dbReference type="EMBL" id="SJN32607.1"/>
    </source>
</evidence>
<dbReference type="Pfam" id="PF07702">
    <property type="entry name" value="UTRA"/>
    <property type="match status" value="1"/>
</dbReference>
<dbReference type="SMART" id="SM00345">
    <property type="entry name" value="HTH_GNTR"/>
    <property type="match status" value="1"/>
</dbReference>
<dbReference type="SUPFAM" id="SSF64288">
    <property type="entry name" value="Chorismate lyase-like"/>
    <property type="match status" value="1"/>
</dbReference>
<reference evidence="5 6" key="1">
    <citation type="submission" date="2017-02" db="EMBL/GenBank/DDBJ databases">
        <authorList>
            <person name="Peterson S.W."/>
        </authorList>
    </citation>
    <scope>NUCLEOTIDE SEQUENCE [LARGE SCALE GENOMIC DNA]</scope>
    <source>
        <strain evidence="5 6">42ea</strain>
    </source>
</reference>
<feature type="domain" description="HTH gntR-type" evidence="4">
    <location>
        <begin position="1"/>
        <end position="68"/>
    </location>
</feature>
<gene>
    <name evidence="5" type="ORF">FM115_05860</name>
</gene>
<evidence type="ECO:0000259" key="4">
    <source>
        <dbReference type="PROSITE" id="PS50949"/>
    </source>
</evidence>
<dbReference type="PANTHER" id="PTHR44846">
    <property type="entry name" value="MANNOSYL-D-GLYCERATE TRANSPORT/METABOLISM SYSTEM REPRESSOR MNGR-RELATED"/>
    <property type="match status" value="1"/>
</dbReference>
<organism evidence="5 6">
    <name type="scientific">Marinilactibacillus psychrotolerans 42ea</name>
    <dbReference type="NCBI Taxonomy" id="1255609"/>
    <lineage>
        <taxon>Bacteria</taxon>
        <taxon>Bacillati</taxon>
        <taxon>Bacillota</taxon>
        <taxon>Bacilli</taxon>
        <taxon>Lactobacillales</taxon>
        <taxon>Carnobacteriaceae</taxon>
        <taxon>Marinilactibacillus</taxon>
    </lineage>
</organism>
<proteinExistence type="predicted"/>
<keyword evidence="1" id="KW-0805">Transcription regulation</keyword>
<keyword evidence="3" id="KW-0804">Transcription</keyword>
<dbReference type="InterPro" id="IPR036388">
    <property type="entry name" value="WH-like_DNA-bd_sf"/>
</dbReference>
<evidence type="ECO:0000313" key="6">
    <source>
        <dbReference type="Proteomes" id="UP000195611"/>
    </source>
</evidence>
<evidence type="ECO:0000256" key="1">
    <source>
        <dbReference type="ARBA" id="ARBA00023015"/>
    </source>
</evidence>
<dbReference type="Pfam" id="PF00392">
    <property type="entry name" value="GntR"/>
    <property type="match status" value="1"/>
</dbReference>
<dbReference type="InterPro" id="IPR011663">
    <property type="entry name" value="UTRA"/>
</dbReference>
<evidence type="ECO:0000256" key="3">
    <source>
        <dbReference type="ARBA" id="ARBA00023163"/>
    </source>
</evidence>
<keyword evidence="2" id="KW-0238">DNA-binding</keyword>
<evidence type="ECO:0000256" key="2">
    <source>
        <dbReference type="ARBA" id="ARBA00023125"/>
    </source>
</evidence>
<dbReference type="InterPro" id="IPR036390">
    <property type="entry name" value="WH_DNA-bd_sf"/>
</dbReference>
<dbReference type="PROSITE" id="PS50949">
    <property type="entry name" value="HTH_GNTR"/>
    <property type="match status" value="1"/>
</dbReference>
<dbReference type="Proteomes" id="UP000195611">
    <property type="component" value="Unassembled WGS sequence"/>
</dbReference>
<protein>
    <submittedName>
        <fullName evidence="5">GntR-family transcriptional regulator</fullName>
    </submittedName>
</protein>
<dbReference type="InterPro" id="IPR028978">
    <property type="entry name" value="Chorismate_lyase_/UTRA_dom_sf"/>
</dbReference>
<dbReference type="EMBL" id="FUKW01000083">
    <property type="protein sequence ID" value="SJN32607.1"/>
    <property type="molecule type" value="Genomic_DNA"/>
</dbReference>
<name>A0A1R4JKU6_9LACT</name>
<dbReference type="RefSeq" id="WP_087058278.1">
    <property type="nucleotide sequence ID" value="NZ_FUKW01000083.1"/>
</dbReference>
<dbReference type="GO" id="GO:0045892">
    <property type="term" value="P:negative regulation of DNA-templated transcription"/>
    <property type="evidence" value="ECO:0007669"/>
    <property type="project" value="TreeGrafter"/>
</dbReference>
<dbReference type="GO" id="GO:0003677">
    <property type="term" value="F:DNA binding"/>
    <property type="evidence" value="ECO:0007669"/>
    <property type="project" value="UniProtKB-KW"/>
</dbReference>
<dbReference type="CDD" id="cd07377">
    <property type="entry name" value="WHTH_GntR"/>
    <property type="match status" value="1"/>
</dbReference>
<dbReference type="PRINTS" id="PR00035">
    <property type="entry name" value="HTHGNTR"/>
</dbReference>
<dbReference type="AlphaFoldDB" id="A0A1R4JKU6"/>